<gene>
    <name evidence="2" type="ORF">SDRG_14014</name>
</gene>
<evidence type="ECO:0008006" key="4">
    <source>
        <dbReference type="Google" id="ProtNLM"/>
    </source>
</evidence>
<proteinExistence type="predicted"/>
<organism evidence="2 3">
    <name type="scientific">Saprolegnia diclina (strain VS20)</name>
    <dbReference type="NCBI Taxonomy" id="1156394"/>
    <lineage>
        <taxon>Eukaryota</taxon>
        <taxon>Sar</taxon>
        <taxon>Stramenopiles</taxon>
        <taxon>Oomycota</taxon>
        <taxon>Saprolegniomycetes</taxon>
        <taxon>Saprolegniales</taxon>
        <taxon>Saprolegniaceae</taxon>
        <taxon>Saprolegnia</taxon>
    </lineage>
</organism>
<feature type="compositionally biased region" description="Polar residues" evidence="1">
    <location>
        <begin position="33"/>
        <end position="42"/>
    </location>
</feature>
<sequence length="380" mass="42487">MEDVLDADILDVCLANDDDSFFNDVLRTLQTGDANETTTDASSPDHDAPAPRTKKRQRTSLRDEILHLRAKHDALTAQLDALVAKSAAVSTASSPSFWAGRAKNQAVAAQETLHENARLQELLRDQLRTIATLQRAFARKPKLCDFPCVAPWKMASLGTTGRREAKAKLLQHQRTQLETEWIRHRLDEYHARCDSVQTHYAQSVGDALYVHFVECHSWSLDVDAVAGVVWGLLTRQLTREPQIYVTSEAEVDDDNTTYFRFAARILGPSLPLVDGRLLAGRFVEADRVVFVTRSILDDALYPTDPSHFVDNQCGWIVVQRVDDATTRLTSYARFTPPMVSPDSTITDFSPGMYTDCVLQLVEKCGVSLHDMVQSVLDDAQ</sequence>
<protein>
    <recommendedName>
        <fullName evidence="4">START domain-containing protein</fullName>
    </recommendedName>
</protein>
<dbReference type="STRING" id="1156394.T0Q431"/>
<name>T0Q431_SAPDV</name>
<evidence type="ECO:0000313" key="3">
    <source>
        <dbReference type="Proteomes" id="UP000030762"/>
    </source>
</evidence>
<reference evidence="2 3" key="1">
    <citation type="submission" date="2012-04" db="EMBL/GenBank/DDBJ databases">
        <title>The Genome Sequence of Saprolegnia declina VS20.</title>
        <authorList>
            <consortium name="The Broad Institute Genome Sequencing Platform"/>
            <person name="Russ C."/>
            <person name="Nusbaum C."/>
            <person name="Tyler B."/>
            <person name="van West P."/>
            <person name="Dieguez-Uribeondo J."/>
            <person name="de Bruijn I."/>
            <person name="Tripathy S."/>
            <person name="Jiang R."/>
            <person name="Young S.K."/>
            <person name="Zeng Q."/>
            <person name="Gargeya S."/>
            <person name="Fitzgerald M."/>
            <person name="Haas B."/>
            <person name="Abouelleil A."/>
            <person name="Alvarado L."/>
            <person name="Arachchi H.M."/>
            <person name="Berlin A."/>
            <person name="Chapman S.B."/>
            <person name="Goldberg J."/>
            <person name="Griggs A."/>
            <person name="Gujja S."/>
            <person name="Hansen M."/>
            <person name="Howarth C."/>
            <person name="Imamovic A."/>
            <person name="Larimer J."/>
            <person name="McCowen C."/>
            <person name="Montmayeur A."/>
            <person name="Murphy C."/>
            <person name="Neiman D."/>
            <person name="Pearson M."/>
            <person name="Priest M."/>
            <person name="Roberts A."/>
            <person name="Saif S."/>
            <person name="Shea T."/>
            <person name="Sisk P."/>
            <person name="Sykes S."/>
            <person name="Wortman J."/>
            <person name="Nusbaum C."/>
            <person name="Birren B."/>
        </authorList>
    </citation>
    <scope>NUCLEOTIDE SEQUENCE [LARGE SCALE GENOMIC DNA]</scope>
    <source>
        <strain evidence="2 3">VS20</strain>
    </source>
</reference>
<dbReference type="Proteomes" id="UP000030762">
    <property type="component" value="Unassembled WGS sequence"/>
</dbReference>
<keyword evidence="3" id="KW-1185">Reference proteome</keyword>
<evidence type="ECO:0000313" key="2">
    <source>
        <dbReference type="EMBL" id="EQC28190.1"/>
    </source>
</evidence>
<dbReference type="AlphaFoldDB" id="T0Q431"/>
<feature type="region of interest" description="Disordered" evidence="1">
    <location>
        <begin position="33"/>
        <end position="59"/>
    </location>
</feature>
<dbReference type="OMA" id="GFKRVPF"/>
<dbReference type="RefSeq" id="XP_008618339.1">
    <property type="nucleotide sequence ID" value="XM_008620117.1"/>
</dbReference>
<dbReference type="InParanoid" id="T0Q431"/>
<dbReference type="VEuPathDB" id="FungiDB:SDRG_14014"/>
<dbReference type="GeneID" id="19954741"/>
<evidence type="ECO:0000256" key="1">
    <source>
        <dbReference type="SAM" id="MobiDB-lite"/>
    </source>
</evidence>
<dbReference type="EMBL" id="JH767197">
    <property type="protein sequence ID" value="EQC28190.1"/>
    <property type="molecule type" value="Genomic_DNA"/>
</dbReference>
<dbReference type="OrthoDB" id="77767at2759"/>
<accession>T0Q431</accession>